<dbReference type="KEGG" id="age:AA314_02755"/>
<gene>
    <name evidence="3" type="ORF">AA314_02755</name>
    <name evidence="4" type="ORF">ATI61_114162</name>
</gene>
<evidence type="ECO:0000313" key="5">
    <source>
        <dbReference type="Proteomes" id="UP000035579"/>
    </source>
</evidence>
<dbReference type="EMBL" id="CP011509">
    <property type="protein sequence ID" value="AKJ01129.1"/>
    <property type="molecule type" value="Genomic_DNA"/>
</dbReference>
<keyword evidence="6" id="KW-1185">Reference proteome</keyword>
<organism evidence="3 5">
    <name type="scientific">Archangium gephyra</name>
    <dbReference type="NCBI Taxonomy" id="48"/>
    <lineage>
        <taxon>Bacteria</taxon>
        <taxon>Pseudomonadati</taxon>
        <taxon>Myxococcota</taxon>
        <taxon>Myxococcia</taxon>
        <taxon>Myxococcales</taxon>
        <taxon>Cystobacterineae</taxon>
        <taxon>Archangiaceae</taxon>
        <taxon>Archangium</taxon>
    </lineage>
</organism>
<keyword evidence="2" id="KW-0472">Membrane</keyword>
<sequence length="317" mass="35438">MAVNLEQFSNEPIYRATVPCPQVLEELQQLGQLDAHHEKKQARATTVGRVTLAAGVLCLFVGMLGMSGEGIGMPLAWGGTVLALVGITAFILRSRYQRLNLENRRYELTWRVVWLLQADISPDEPVTLELDLRPATHSDKYQNEGSTRSGWTVKHYLDPWLSLQGRLLDGTHFRLEMTERVQLRNRTKTNARGKMKSKSKQLSAAFLRVRLRVKPERYQHLERLGSSARGAVQMITGTQIKNLTVEADRVDMTLHLRIPWVAGHSEPPPSPGSSPGNRSTEAAPLNGQRVVATALLSLYQILNLSRALDKKAVHSRA</sequence>
<proteinExistence type="predicted"/>
<keyword evidence="2" id="KW-1133">Transmembrane helix</keyword>
<protein>
    <recommendedName>
        <fullName evidence="7">DUF3137 domain-containing protein</fullName>
    </recommendedName>
</protein>
<evidence type="ECO:0000313" key="4">
    <source>
        <dbReference type="EMBL" id="REG24554.1"/>
    </source>
</evidence>
<evidence type="ECO:0000313" key="6">
    <source>
        <dbReference type="Proteomes" id="UP000256345"/>
    </source>
</evidence>
<evidence type="ECO:0000256" key="2">
    <source>
        <dbReference type="SAM" id="Phobius"/>
    </source>
</evidence>
<evidence type="ECO:0000256" key="1">
    <source>
        <dbReference type="SAM" id="MobiDB-lite"/>
    </source>
</evidence>
<evidence type="ECO:0008006" key="7">
    <source>
        <dbReference type="Google" id="ProtNLM"/>
    </source>
</evidence>
<dbReference type="Proteomes" id="UP000256345">
    <property type="component" value="Unassembled WGS sequence"/>
</dbReference>
<feature type="transmembrane region" description="Helical" evidence="2">
    <location>
        <begin position="71"/>
        <end position="92"/>
    </location>
</feature>
<name>A0AAC8Q4U5_9BACT</name>
<dbReference type="Proteomes" id="UP000035579">
    <property type="component" value="Chromosome"/>
</dbReference>
<dbReference type="EMBL" id="QUMU01000014">
    <property type="protein sequence ID" value="REG24554.1"/>
    <property type="molecule type" value="Genomic_DNA"/>
</dbReference>
<dbReference type="AlphaFoldDB" id="A0AAC8Q4U5"/>
<reference evidence="3 5" key="1">
    <citation type="submission" date="2015-05" db="EMBL/GenBank/DDBJ databases">
        <title>Genome assembly of Archangium gephyra DSM 2261.</title>
        <authorList>
            <person name="Sharma G."/>
            <person name="Subramanian S."/>
        </authorList>
    </citation>
    <scope>NUCLEOTIDE SEQUENCE [LARGE SCALE GENOMIC DNA]</scope>
    <source>
        <strain evidence="3 5">DSM 2261</strain>
    </source>
</reference>
<keyword evidence="2" id="KW-0812">Transmembrane</keyword>
<evidence type="ECO:0000313" key="3">
    <source>
        <dbReference type="EMBL" id="AKJ01129.1"/>
    </source>
</evidence>
<feature type="region of interest" description="Disordered" evidence="1">
    <location>
        <begin position="261"/>
        <end position="282"/>
    </location>
</feature>
<reference evidence="4 6" key="2">
    <citation type="submission" date="2018-08" db="EMBL/GenBank/DDBJ databases">
        <title>Genomic Encyclopedia of Archaeal and Bacterial Type Strains, Phase II (KMG-II): from individual species to whole genera.</title>
        <authorList>
            <person name="Goeker M."/>
        </authorList>
    </citation>
    <scope>NUCLEOTIDE SEQUENCE [LARGE SCALE GENOMIC DNA]</scope>
    <source>
        <strain evidence="4 6">DSM 2261</strain>
    </source>
</reference>
<accession>A0AAC8Q4U5</accession>
<dbReference type="RefSeq" id="WP_047855789.1">
    <property type="nucleotide sequence ID" value="NZ_CP011509.1"/>
</dbReference>
<feature type="transmembrane region" description="Helical" evidence="2">
    <location>
        <begin position="46"/>
        <end position="65"/>
    </location>
</feature>